<reference evidence="4" key="1">
    <citation type="submission" date="2017-05" db="EMBL/GenBank/DDBJ databases">
        <authorList>
            <person name="Ray J."/>
            <person name="Price M."/>
            <person name="Deutschbauer A."/>
        </authorList>
    </citation>
    <scope>NUCLEOTIDE SEQUENCE [LARGE SCALE GENOMIC DNA]</scope>
    <source>
        <strain evidence="4">DSM 19842</strain>
    </source>
</reference>
<keyword evidence="1" id="KW-0732">Signal</keyword>
<feature type="signal peptide" evidence="1">
    <location>
        <begin position="1"/>
        <end position="22"/>
    </location>
</feature>
<dbReference type="RefSeq" id="WP_025605066.1">
    <property type="nucleotide sequence ID" value="NZ_CP021235.1"/>
</dbReference>
<dbReference type="KEGG" id="pact:CA264_04795"/>
<evidence type="ECO:0000313" key="3">
    <source>
        <dbReference type="EMBL" id="ARS34813.1"/>
    </source>
</evidence>
<dbReference type="AlphaFoldDB" id="A0A1X9YPL0"/>
<keyword evidence="4" id="KW-1185">Reference proteome</keyword>
<name>A0A1X9YPL0_9BACT</name>
<feature type="chain" id="PRO_5011009930" description="DUF6438 domain-containing protein" evidence="1">
    <location>
        <begin position="23"/>
        <end position="164"/>
    </location>
</feature>
<evidence type="ECO:0000259" key="2">
    <source>
        <dbReference type="Pfam" id="PF20033"/>
    </source>
</evidence>
<gene>
    <name evidence="3" type="ORF">CA264_04795</name>
</gene>
<protein>
    <recommendedName>
        <fullName evidence="2">DUF6438 domain-containing protein</fullName>
    </recommendedName>
</protein>
<organism evidence="3 4">
    <name type="scientific">Pontibacter actiniarum</name>
    <dbReference type="NCBI Taxonomy" id="323450"/>
    <lineage>
        <taxon>Bacteria</taxon>
        <taxon>Pseudomonadati</taxon>
        <taxon>Bacteroidota</taxon>
        <taxon>Cytophagia</taxon>
        <taxon>Cytophagales</taxon>
        <taxon>Hymenobacteraceae</taxon>
        <taxon>Pontibacter</taxon>
    </lineage>
</organism>
<dbReference type="STRING" id="709015.GCA_000472485_00956"/>
<evidence type="ECO:0000256" key="1">
    <source>
        <dbReference type="SAM" id="SignalP"/>
    </source>
</evidence>
<dbReference type="Pfam" id="PF20033">
    <property type="entry name" value="DUF6438"/>
    <property type="match status" value="1"/>
</dbReference>
<sequence>MLILLKKLMLLQLTCLSVLLLAGCAGSASCNSQSQEPPEPLLLFQKTPCYGTCPSYNATFYTDGSVRYEGLRHVPVQDTLQLCLPKKELKELQALIRSTDYTTWENSYSSPYTDLPATYITFYEQGREVKRVKHQQGGPAALQQLQARLDSTIMDLVRQKVKQR</sequence>
<accession>A0A1X9YPL0</accession>
<dbReference type="Proteomes" id="UP000266292">
    <property type="component" value="Chromosome"/>
</dbReference>
<dbReference type="OrthoDB" id="7172369at2"/>
<dbReference type="EMBL" id="CP021235">
    <property type="protein sequence ID" value="ARS34813.1"/>
    <property type="molecule type" value="Genomic_DNA"/>
</dbReference>
<evidence type="ECO:0000313" key="4">
    <source>
        <dbReference type="Proteomes" id="UP000266292"/>
    </source>
</evidence>
<proteinExistence type="predicted"/>
<feature type="domain" description="DUF6438" evidence="2">
    <location>
        <begin position="42"/>
        <end position="151"/>
    </location>
</feature>
<dbReference type="PROSITE" id="PS51257">
    <property type="entry name" value="PROKAR_LIPOPROTEIN"/>
    <property type="match status" value="1"/>
</dbReference>
<dbReference type="InterPro" id="IPR045497">
    <property type="entry name" value="DUF6438"/>
</dbReference>